<dbReference type="InterPro" id="IPR035994">
    <property type="entry name" value="Nucleoside_phosphorylase_sf"/>
</dbReference>
<dbReference type="Gene3D" id="3.40.50.1580">
    <property type="entry name" value="Nucleoside phosphorylase domain"/>
    <property type="match status" value="1"/>
</dbReference>
<comment type="caution">
    <text evidence="2">The sequence shown here is derived from an EMBL/GenBank/DDBJ whole genome shotgun (WGS) entry which is preliminary data.</text>
</comment>
<evidence type="ECO:0000313" key="2">
    <source>
        <dbReference type="EMBL" id="RBO98571.1"/>
    </source>
</evidence>
<evidence type="ECO:0000313" key="3">
    <source>
        <dbReference type="Proteomes" id="UP000252893"/>
    </source>
</evidence>
<organism evidence="2 3">
    <name type="scientific">Pseudochrobactrum asaccharolyticum</name>
    <dbReference type="NCBI Taxonomy" id="354351"/>
    <lineage>
        <taxon>Bacteria</taxon>
        <taxon>Pseudomonadati</taxon>
        <taxon>Pseudomonadota</taxon>
        <taxon>Alphaproteobacteria</taxon>
        <taxon>Hyphomicrobiales</taxon>
        <taxon>Brucellaceae</taxon>
        <taxon>Pseudochrobactrum</taxon>
    </lineage>
</organism>
<dbReference type="InterPro" id="IPR010050">
    <property type="entry name" value="MTA_SAH_nuc_hyp"/>
</dbReference>
<dbReference type="NCBIfam" id="TIGR01705">
    <property type="entry name" value="MTA_SAH-nuc-hyp"/>
    <property type="match status" value="1"/>
</dbReference>
<dbReference type="GO" id="GO:0003824">
    <property type="term" value="F:catalytic activity"/>
    <property type="evidence" value="ECO:0007669"/>
    <property type="project" value="InterPro"/>
</dbReference>
<protein>
    <submittedName>
        <fullName evidence="2">Adenosylhomocysteine nucleosidase</fullName>
    </submittedName>
</protein>
<proteinExistence type="predicted"/>
<evidence type="ECO:0000259" key="1">
    <source>
        <dbReference type="Pfam" id="PF01048"/>
    </source>
</evidence>
<dbReference type="Proteomes" id="UP000252893">
    <property type="component" value="Unassembled WGS sequence"/>
</dbReference>
<dbReference type="GO" id="GO:0009116">
    <property type="term" value="P:nucleoside metabolic process"/>
    <property type="evidence" value="ECO:0007669"/>
    <property type="project" value="InterPro"/>
</dbReference>
<name>A0A366E866_9HYPH</name>
<gene>
    <name evidence="2" type="ORF">DFR47_101170</name>
</gene>
<reference evidence="2 3" key="1">
    <citation type="submission" date="2018-06" db="EMBL/GenBank/DDBJ databases">
        <title>Genomic Encyclopedia of Type Strains, Phase IV (KMG-IV): sequencing the most valuable type-strain genomes for metagenomic binning, comparative biology and taxonomic classification.</title>
        <authorList>
            <person name="Goeker M."/>
        </authorList>
    </citation>
    <scope>NUCLEOTIDE SEQUENCE [LARGE SCALE GENOMIC DNA]</scope>
    <source>
        <strain evidence="2 3">DSM 25619</strain>
    </source>
</reference>
<keyword evidence="3" id="KW-1185">Reference proteome</keyword>
<dbReference type="InterPro" id="IPR000845">
    <property type="entry name" value="Nucleoside_phosphorylase_d"/>
</dbReference>
<accession>A0A366E866</accession>
<dbReference type="Pfam" id="PF01048">
    <property type="entry name" value="PNP_UDP_1"/>
    <property type="match status" value="1"/>
</dbReference>
<feature type="domain" description="Nucleoside phosphorylase" evidence="1">
    <location>
        <begin position="155"/>
        <end position="193"/>
    </location>
</feature>
<sequence>MTKIMSVPVQGTSEDAMSMLQYVHDFGGKKVLFVMASPSEYGPHLQAMFNPLITGIGPVEAAVVVSAVLADLSLRGALPDLVVSLGSAGSAKLVQTEIYQAVSVGYRDMDASALGYAKGQTPSADFPIIIPLPYHVPGIASASLSTGANIVTGSAYDDIDADMVDMESFAILRTCQRFAVPLIGLRGISDGDETVKQVSDWTRYLHIIDEKLAQSVRLIEAALLQGNLVKTTGHPDPGLYKADLERTVPLTVKSGD</sequence>
<dbReference type="SUPFAM" id="SSF53167">
    <property type="entry name" value="Purine and uridine phosphorylases"/>
    <property type="match status" value="1"/>
</dbReference>
<dbReference type="AlphaFoldDB" id="A0A366E866"/>
<dbReference type="EMBL" id="QNRH01000001">
    <property type="protein sequence ID" value="RBO98571.1"/>
    <property type="molecule type" value="Genomic_DNA"/>
</dbReference>